<dbReference type="Proteomes" id="UP000199002">
    <property type="component" value="Unassembled WGS sequence"/>
</dbReference>
<evidence type="ECO:0000259" key="2">
    <source>
        <dbReference type="Pfam" id="PF07589"/>
    </source>
</evidence>
<keyword evidence="4" id="KW-1185">Reference proteome</keyword>
<dbReference type="NCBIfam" id="TIGR02595">
    <property type="entry name" value="PEP_CTERM"/>
    <property type="match status" value="1"/>
</dbReference>
<dbReference type="EMBL" id="FNQJ01000014">
    <property type="protein sequence ID" value="SEA46567.1"/>
    <property type="molecule type" value="Genomic_DNA"/>
</dbReference>
<feature type="chain" id="PRO_5011610318" evidence="1">
    <location>
        <begin position="25"/>
        <end position="220"/>
    </location>
</feature>
<evidence type="ECO:0000313" key="3">
    <source>
        <dbReference type="EMBL" id="SEA46567.1"/>
    </source>
</evidence>
<protein>
    <submittedName>
        <fullName evidence="3">VPLPA-CTERM protein sorting domain-containing protein</fullName>
    </submittedName>
</protein>
<reference evidence="4" key="1">
    <citation type="submission" date="2016-10" db="EMBL/GenBank/DDBJ databases">
        <authorList>
            <person name="Varghese N."/>
            <person name="Submissions S."/>
        </authorList>
    </citation>
    <scope>NUCLEOTIDE SEQUENCE [LARGE SCALE GENOMIC DNA]</scope>
    <source>
        <strain evidence="4">DSM 25157</strain>
    </source>
</reference>
<dbReference type="GeneID" id="34232368"/>
<name>A0A1H4BEP2_9BURK</name>
<dbReference type="InterPro" id="IPR013424">
    <property type="entry name" value="Ice-binding_C"/>
</dbReference>
<keyword evidence="1" id="KW-0732">Signal</keyword>
<evidence type="ECO:0000256" key="1">
    <source>
        <dbReference type="SAM" id="SignalP"/>
    </source>
</evidence>
<organism evidence="3 4">
    <name type="scientific">Acidovorax soli</name>
    <dbReference type="NCBI Taxonomy" id="592050"/>
    <lineage>
        <taxon>Bacteria</taxon>
        <taxon>Pseudomonadati</taxon>
        <taxon>Pseudomonadota</taxon>
        <taxon>Betaproteobacteria</taxon>
        <taxon>Burkholderiales</taxon>
        <taxon>Comamonadaceae</taxon>
        <taxon>Acidovorax</taxon>
    </lineage>
</organism>
<dbReference type="Pfam" id="PF07589">
    <property type="entry name" value="PEP-CTERM"/>
    <property type="match status" value="1"/>
</dbReference>
<dbReference type="AlphaFoldDB" id="A0A1H4BEP2"/>
<gene>
    <name evidence="3" type="ORF">SAMN05421875_11427</name>
</gene>
<feature type="signal peptide" evidence="1">
    <location>
        <begin position="1"/>
        <end position="24"/>
    </location>
</feature>
<evidence type="ECO:0000313" key="4">
    <source>
        <dbReference type="Proteomes" id="UP000199002"/>
    </source>
</evidence>
<proteinExistence type="predicted"/>
<feature type="domain" description="Ice-binding protein C-terminal" evidence="2">
    <location>
        <begin position="195"/>
        <end position="218"/>
    </location>
</feature>
<accession>A0A1H4BEP2</accession>
<dbReference type="NCBIfam" id="NF033947">
    <property type="entry name" value="PEP-cistern"/>
    <property type="match status" value="1"/>
</dbReference>
<dbReference type="RefSeq" id="WP_092698529.1">
    <property type="nucleotide sequence ID" value="NZ_CAXIQL010000053.1"/>
</dbReference>
<sequence length="220" mass="22589">MKLQKFLQTVALCGGLMGMGSSHAAAMIFDSVADTGSILYSATQDGATLSATVKFTLNSLTAAQAIFEVEVLNNSFGPGTNRLTSFGIDIVSPTLNFASANEGWDATRNTNFPSFQTVDLCIWDGSSCSGGGNQGVGEGQKDIFALTLGTAGNFLTNGVSFTSPYAAKFQDAGTQGSSIELAGCIVGTAHCDPTQVPEPASIALMGLGLLGAALARRRKA</sequence>